<accession>A0ABU9BMT3</accession>
<reference evidence="2 3" key="1">
    <citation type="submission" date="2024-04" db="EMBL/GenBank/DDBJ databases">
        <title>Novel species of the genus Ideonella isolated from streams.</title>
        <authorList>
            <person name="Lu H."/>
        </authorList>
    </citation>
    <scope>NUCLEOTIDE SEQUENCE [LARGE SCALE GENOMIC DNA]</scope>
    <source>
        <strain evidence="2 3">DXS29W</strain>
    </source>
</reference>
<dbReference type="PROSITE" id="PS51340">
    <property type="entry name" value="MOSC"/>
    <property type="match status" value="1"/>
</dbReference>
<dbReference type="InterPro" id="IPR052353">
    <property type="entry name" value="Benzoxazolinone_Detox_Enz"/>
</dbReference>
<dbReference type="Pfam" id="PF03473">
    <property type="entry name" value="MOSC"/>
    <property type="match status" value="1"/>
</dbReference>
<comment type="caution">
    <text evidence="2">The sequence shown here is derived from an EMBL/GenBank/DDBJ whole genome shotgun (WGS) entry which is preliminary data.</text>
</comment>
<evidence type="ECO:0000313" key="2">
    <source>
        <dbReference type="EMBL" id="MEK8031161.1"/>
    </source>
</evidence>
<dbReference type="PANTHER" id="PTHR30212:SF2">
    <property type="entry name" value="PROTEIN YIIM"/>
    <property type="match status" value="1"/>
</dbReference>
<keyword evidence="3" id="KW-1185">Reference proteome</keyword>
<organism evidence="2 3">
    <name type="scientific">Ideonella lacteola</name>
    <dbReference type="NCBI Taxonomy" id="2984193"/>
    <lineage>
        <taxon>Bacteria</taxon>
        <taxon>Pseudomonadati</taxon>
        <taxon>Pseudomonadota</taxon>
        <taxon>Betaproteobacteria</taxon>
        <taxon>Burkholderiales</taxon>
        <taxon>Sphaerotilaceae</taxon>
        <taxon>Ideonella</taxon>
    </lineage>
</organism>
<evidence type="ECO:0000259" key="1">
    <source>
        <dbReference type="PROSITE" id="PS51340"/>
    </source>
</evidence>
<dbReference type="Gene3D" id="2.40.33.20">
    <property type="entry name" value="PK beta-barrel domain-like"/>
    <property type="match status" value="1"/>
</dbReference>
<dbReference type="InterPro" id="IPR005302">
    <property type="entry name" value="MoCF_Sase_C"/>
</dbReference>
<dbReference type="SUPFAM" id="SSF50800">
    <property type="entry name" value="PK beta-barrel domain-like"/>
    <property type="match status" value="1"/>
</dbReference>
<protein>
    <submittedName>
        <fullName evidence="2">MOSC domain-containing protein</fullName>
    </submittedName>
</protein>
<dbReference type="PANTHER" id="PTHR30212">
    <property type="entry name" value="PROTEIN YIIM"/>
    <property type="match status" value="1"/>
</dbReference>
<dbReference type="RefSeq" id="WP_341425522.1">
    <property type="nucleotide sequence ID" value="NZ_JBBUTG010000004.1"/>
</dbReference>
<gene>
    <name evidence="2" type="ORF">AACH06_10075</name>
</gene>
<dbReference type="Proteomes" id="UP001371218">
    <property type="component" value="Unassembled WGS sequence"/>
</dbReference>
<proteinExistence type="predicted"/>
<sequence>MNVLSVNTARATPVHINGREVLTAIGKQPRQGPVPYLPLGLDGDEQADLSVHGGLSKAIYAYPHRHYAFWRTVRAQAQVGGWDDELLPPGAMGENLTLEGLDERDLWIGDQLHFADGGVMVVSEPRFPCFKFNARLGFSKAAKLMVESGYCGAYLAVLQPGAVQAGQAFTLQPGPRELALLELFRSRTAGKKF</sequence>
<evidence type="ECO:0000313" key="3">
    <source>
        <dbReference type="Proteomes" id="UP001371218"/>
    </source>
</evidence>
<feature type="domain" description="MOSC" evidence="1">
    <location>
        <begin position="26"/>
        <end position="172"/>
    </location>
</feature>
<name>A0ABU9BMT3_9BURK</name>
<dbReference type="InterPro" id="IPR011037">
    <property type="entry name" value="Pyrv_Knase-like_insert_dom_sf"/>
</dbReference>
<dbReference type="EMBL" id="JBBUTG010000004">
    <property type="protein sequence ID" value="MEK8031161.1"/>
    <property type="molecule type" value="Genomic_DNA"/>
</dbReference>